<comment type="similarity">
    <text evidence="1 7">Belongs to the cytochrome P450 family.</text>
</comment>
<dbReference type="Pfam" id="PF00067">
    <property type="entry name" value="p450"/>
    <property type="match status" value="1"/>
</dbReference>
<evidence type="ECO:0000256" key="1">
    <source>
        <dbReference type="ARBA" id="ARBA00010617"/>
    </source>
</evidence>
<evidence type="ECO:0000256" key="6">
    <source>
        <dbReference type="ARBA" id="ARBA00023033"/>
    </source>
</evidence>
<reference evidence="9" key="1">
    <citation type="submission" date="2016-10" db="EMBL/GenBank/DDBJ databases">
        <authorList>
            <person name="Varghese N."/>
            <person name="Submissions S."/>
        </authorList>
    </citation>
    <scope>NUCLEOTIDE SEQUENCE [LARGE SCALE GENOMIC DNA]</scope>
    <source>
        <strain evidence="9">DSM 44796</strain>
    </source>
</reference>
<dbReference type="FunFam" id="1.10.630.10:FF:000018">
    <property type="entry name" value="Cytochrome P450 monooxygenase"/>
    <property type="match status" value="1"/>
</dbReference>
<dbReference type="InterPro" id="IPR002397">
    <property type="entry name" value="Cyt_P450_B"/>
</dbReference>
<dbReference type="SUPFAM" id="SSF48264">
    <property type="entry name" value="Cytochrome P450"/>
    <property type="match status" value="1"/>
</dbReference>
<dbReference type="AlphaFoldDB" id="A0A1G9AZR3"/>
<evidence type="ECO:0000313" key="9">
    <source>
        <dbReference type="Proteomes" id="UP000199682"/>
    </source>
</evidence>
<dbReference type="Proteomes" id="UP000199682">
    <property type="component" value="Unassembled WGS sequence"/>
</dbReference>
<dbReference type="InterPro" id="IPR017972">
    <property type="entry name" value="Cyt_P450_CS"/>
</dbReference>
<organism evidence="8 9">
    <name type="scientific">Lentzea albidocapillata subsp. violacea</name>
    <dbReference type="NCBI Taxonomy" id="128104"/>
    <lineage>
        <taxon>Bacteria</taxon>
        <taxon>Bacillati</taxon>
        <taxon>Actinomycetota</taxon>
        <taxon>Actinomycetes</taxon>
        <taxon>Pseudonocardiales</taxon>
        <taxon>Pseudonocardiaceae</taxon>
        <taxon>Lentzea</taxon>
    </lineage>
</organism>
<evidence type="ECO:0000256" key="7">
    <source>
        <dbReference type="RuleBase" id="RU000461"/>
    </source>
</evidence>
<dbReference type="EMBL" id="FNET01000005">
    <property type="protein sequence ID" value="SDK32364.1"/>
    <property type="molecule type" value="Genomic_DNA"/>
</dbReference>
<keyword evidence="4 7" id="KW-0560">Oxidoreductase</keyword>
<proteinExistence type="inferred from homology"/>
<dbReference type="Gene3D" id="1.10.630.10">
    <property type="entry name" value="Cytochrome P450"/>
    <property type="match status" value="1"/>
</dbReference>
<dbReference type="PANTHER" id="PTHR46696:SF1">
    <property type="entry name" value="CYTOCHROME P450 YJIB-RELATED"/>
    <property type="match status" value="1"/>
</dbReference>
<dbReference type="GO" id="GO:0005506">
    <property type="term" value="F:iron ion binding"/>
    <property type="evidence" value="ECO:0007669"/>
    <property type="project" value="InterPro"/>
</dbReference>
<dbReference type="GO" id="GO:0016705">
    <property type="term" value="F:oxidoreductase activity, acting on paired donors, with incorporation or reduction of molecular oxygen"/>
    <property type="evidence" value="ECO:0007669"/>
    <property type="project" value="InterPro"/>
</dbReference>
<dbReference type="PRINTS" id="PR00359">
    <property type="entry name" value="BP450"/>
</dbReference>
<evidence type="ECO:0000256" key="4">
    <source>
        <dbReference type="ARBA" id="ARBA00023002"/>
    </source>
</evidence>
<gene>
    <name evidence="8" type="ORF">SAMN04488074_105159</name>
</gene>
<dbReference type="GO" id="GO:0004497">
    <property type="term" value="F:monooxygenase activity"/>
    <property type="evidence" value="ECO:0007669"/>
    <property type="project" value="UniProtKB-KW"/>
</dbReference>
<name>A0A1G9AZR3_9PSEU</name>
<accession>A0A1G9AZR3</accession>
<evidence type="ECO:0000256" key="5">
    <source>
        <dbReference type="ARBA" id="ARBA00023004"/>
    </source>
</evidence>
<dbReference type="GO" id="GO:0020037">
    <property type="term" value="F:heme binding"/>
    <property type="evidence" value="ECO:0007669"/>
    <property type="project" value="InterPro"/>
</dbReference>
<sequence>MTEAAVCPVHHERDHPLQPPIGFAEAVSGGPVRMVWPNGVEAWMVSSYAGVRQVLSDSRFSTRKGGQPEMRTDDGEEVLDPDQPGNINGIDGAEHMRLRRPLSRGFMVKRMNELRPRIQQIVNEHLDVMEAKGAPADLVTSLCLPLPSLVIAELLGVPPEHQELFQATAGDLFGKNGSKDEYLAHATRLAEVLTPIVEAKRAAGTNDDMIGLMANDTDFSMDELIFLCIGLLAAGHETTSNFLGLFTLHLFEKPDQLEILRRDPSRADVVVEELMRYTVGQLGGPGLTRRATEDVEVDGVLIRAGDWVSVSLMANLDEALCPRAEQLDLERDAVSHLGFGFGPHQCLGANLARAELQIGLRTLFERFPNLRPAVPVTEMAYRNDMITYGAAEIPVVW</sequence>
<dbReference type="InterPro" id="IPR001128">
    <property type="entry name" value="Cyt_P450"/>
</dbReference>
<dbReference type="PRINTS" id="PR00385">
    <property type="entry name" value="P450"/>
</dbReference>
<dbReference type="RefSeq" id="WP_090006203.1">
    <property type="nucleotide sequence ID" value="NZ_FNET01000005.1"/>
</dbReference>
<keyword evidence="5 7" id="KW-0408">Iron</keyword>
<dbReference type="InterPro" id="IPR036396">
    <property type="entry name" value="Cyt_P450_sf"/>
</dbReference>
<evidence type="ECO:0000256" key="2">
    <source>
        <dbReference type="ARBA" id="ARBA00022617"/>
    </source>
</evidence>
<evidence type="ECO:0000313" key="8">
    <source>
        <dbReference type="EMBL" id="SDK32364.1"/>
    </source>
</evidence>
<protein>
    <submittedName>
        <fullName evidence="8">Cytochrome P450</fullName>
    </submittedName>
</protein>
<dbReference type="PANTHER" id="PTHR46696">
    <property type="entry name" value="P450, PUTATIVE (EUROFUNG)-RELATED"/>
    <property type="match status" value="1"/>
</dbReference>
<evidence type="ECO:0000256" key="3">
    <source>
        <dbReference type="ARBA" id="ARBA00022723"/>
    </source>
</evidence>
<keyword evidence="6 7" id="KW-0503">Monooxygenase</keyword>
<keyword evidence="3 7" id="KW-0479">Metal-binding</keyword>
<keyword evidence="2 7" id="KW-0349">Heme</keyword>
<dbReference type="CDD" id="cd11030">
    <property type="entry name" value="CYP105-like"/>
    <property type="match status" value="1"/>
</dbReference>
<dbReference type="PROSITE" id="PS00086">
    <property type="entry name" value="CYTOCHROME_P450"/>
    <property type="match status" value="1"/>
</dbReference>